<protein>
    <submittedName>
        <fullName evidence="2">Uncharacterized protein</fullName>
    </submittedName>
</protein>
<keyword evidence="1" id="KW-0812">Transmembrane</keyword>
<gene>
    <name evidence="2" type="ORF">NCTC11842_05718</name>
</gene>
<dbReference type="Proteomes" id="UP000250443">
    <property type="component" value="Unassembled WGS sequence"/>
</dbReference>
<sequence>MDFFTNLTTLCTTQVLTPGRPIACLAIIGLVATGVAIHTELRRHKDE</sequence>
<feature type="transmembrane region" description="Helical" evidence="1">
    <location>
        <begin position="20"/>
        <end position="41"/>
    </location>
</feature>
<name>A0A2X2DCH3_PSELU</name>
<evidence type="ECO:0000313" key="2">
    <source>
        <dbReference type="EMBL" id="SPZ16683.1"/>
    </source>
</evidence>
<dbReference type="AlphaFoldDB" id="A0A2X2DCH3"/>
<organism evidence="2 3">
    <name type="scientific">Pseudomonas luteola</name>
    <dbReference type="NCBI Taxonomy" id="47886"/>
    <lineage>
        <taxon>Bacteria</taxon>
        <taxon>Pseudomonadati</taxon>
        <taxon>Pseudomonadota</taxon>
        <taxon>Gammaproteobacteria</taxon>
        <taxon>Pseudomonadales</taxon>
        <taxon>Pseudomonadaceae</taxon>
        <taxon>Pseudomonas</taxon>
    </lineage>
</organism>
<reference evidence="2 3" key="1">
    <citation type="submission" date="2018-06" db="EMBL/GenBank/DDBJ databases">
        <authorList>
            <consortium name="Pathogen Informatics"/>
            <person name="Doyle S."/>
        </authorList>
    </citation>
    <scope>NUCLEOTIDE SEQUENCE [LARGE SCALE GENOMIC DNA]</scope>
    <source>
        <strain evidence="2 3">NCTC11842</strain>
    </source>
</reference>
<proteinExistence type="predicted"/>
<evidence type="ECO:0000313" key="3">
    <source>
        <dbReference type="Proteomes" id="UP000250443"/>
    </source>
</evidence>
<keyword evidence="1" id="KW-1133">Transmembrane helix</keyword>
<accession>A0A2X2DCH3</accession>
<dbReference type="EMBL" id="UAUF01000015">
    <property type="protein sequence ID" value="SPZ16683.1"/>
    <property type="molecule type" value="Genomic_DNA"/>
</dbReference>
<keyword evidence="1" id="KW-0472">Membrane</keyword>
<evidence type="ECO:0000256" key="1">
    <source>
        <dbReference type="SAM" id="Phobius"/>
    </source>
</evidence>